<evidence type="ECO:0000313" key="7">
    <source>
        <dbReference type="EMBL" id="RJG52535.1"/>
    </source>
</evidence>
<proteinExistence type="inferred from homology"/>
<evidence type="ECO:0000256" key="3">
    <source>
        <dbReference type="ARBA" id="ARBA00023125"/>
    </source>
</evidence>
<name>A0A418YMY8_9SPHN</name>
<keyword evidence="3" id="KW-0238">DNA-binding</keyword>
<dbReference type="Proteomes" id="UP000283469">
    <property type="component" value="Unassembled WGS sequence"/>
</dbReference>
<evidence type="ECO:0000256" key="4">
    <source>
        <dbReference type="ARBA" id="ARBA00023159"/>
    </source>
</evidence>
<dbReference type="InterPro" id="IPR005119">
    <property type="entry name" value="LysR_subst-bd"/>
</dbReference>
<gene>
    <name evidence="7" type="ORF">D0Z70_19630</name>
</gene>
<dbReference type="Gene3D" id="3.40.190.10">
    <property type="entry name" value="Periplasmic binding protein-like II"/>
    <property type="match status" value="2"/>
</dbReference>
<dbReference type="PANTHER" id="PTHR30346">
    <property type="entry name" value="TRANSCRIPTIONAL DUAL REGULATOR HCAR-RELATED"/>
    <property type="match status" value="1"/>
</dbReference>
<dbReference type="RefSeq" id="WP_119749386.1">
    <property type="nucleotide sequence ID" value="NZ_QVRA01000025.1"/>
</dbReference>
<dbReference type="InterPro" id="IPR036388">
    <property type="entry name" value="WH-like_DNA-bd_sf"/>
</dbReference>
<comment type="similarity">
    <text evidence="1">Belongs to the LysR transcriptional regulatory family.</text>
</comment>
<keyword evidence="8" id="KW-1185">Reference proteome</keyword>
<dbReference type="GO" id="GO:0003677">
    <property type="term" value="F:DNA binding"/>
    <property type="evidence" value="ECO:0007669"/>
    <property type="project" value="UniProtKB-KW"/>
</dbReference>
<dbReference type="EMBL" id="QVRA01000025">
    <property type="protein sequence ID" value="RJG52535.1"/>
    <property type="molecule type" value="Genomic_DNA"/>
</dbReference>
<feature type="domain" description="HTH lysR-type" evidence="6">
    <location>
        <begin position="2"/>
        <end position="59"/>
    </location>
</feature>
<evidence type="ECO:0000256" key="2">
    <source>
        <dbReference type="ARBA" id="ARBA00023015"/>
    </source>
</evidence>
<dbReference type="PRINTS" id="PR00039">
    <property type="entry name" value="HTHLYSR"/>
</dbReference>
<dbReference type="GO" id="GO:0032993">
    <property type="term" value="C:protein-DNA complex"/>
    <property type="evidence" value="ECO:0007669"/>
    <property type="project" value="TreeGrafter"/>
</dbReference>
<dbReference type="Pfam" id="PF00126">
    <property type="entry name" value="HTH_1"/>
    <property type="match status" value="1"/>
</dbReference>
<dbReference type="OrthoDB" id="9775392at2"/>
<dbReference type="PROSITE" id="PS50931">
    <property type="entry name" value="HTH_LYSR"/>
    <property type="match status" value="1"/>
</dbReference>
<keyword evidence="5" id="KW-0804">Transcription</keyword>
<sequence>MPSVRQLEYLVAVADLLHFGKAADECGVSQPTLSQQISALEKRLGAALIERKGWAVQMTPLGRLVVERARRVLVEIQEIRSVARRSREKMVGVIRFGVTPTLGPYLMPSLIASLHAEQPDIKLYIREGLPTEQALELARGNLDMMIGPLPLIGEGLEIEPLFREPMHIVVPPHHPLAEKSNVTRHDLAGEAFLSLDPRHHYHRMVEGICDDLRAVILRDYEGTSLDSIQQMVGSGIGIAVLPELYLRSDVGGEALIRRVTPVDWQVTRSIAAAWRQNAANSADFRLIAARVQAEAKRILSDH</sequence>
<dbReference type="SUPFAM" id="SSF53850">
    <property type="entry name" value="Periplasmic binding protein-like II"/>
    <property type="match status" value="1"/>
</dbReference>
<dbReference type="FunFam" id="1.10.10.10:FF:000001">
    <property type="entry name" value="LysR family transcriptional regulator"/>
    <property type="match status" value="1"/>
</dbReference>
<reference evidence="7 8" key="1">
    <citation type="submission" date="2018-08" db="EMBL/GenBank/DDBJ databases">
        <title>Sphingobium sp. EO9.</title>
        <authorList>
            <person name="Park Y."/>
            <person name="Kim K.H."/>
            <person name="Jeon C.O."/>
        </authorList>
    </citation>
    <scope>NUCLEOTIDE SEQUENCE [LARGE SCALE GENOMIC DNA]</scope>
    <source>
        <strain evidence="7 8">EO9</strain>
    </source>
</reference>
<dbReference type="GO" id="GO:0003700">
    <property type="term" value="F:DNA-binding transcription factor activity"/>
    <property type="evidence" value="ECO:0007669"/>
    <property type="project" value="InterPro"/>
</dbReference>
<dbReference type="InterPro" id="IPR000847">
    <property type="entry name" value="LysR_HTH_N"/>
</dbReference>
<evidence type="ECO:0000256" key="1">
    <source>
        <dbReference type="ARBA" id="ARBA00009437"/>
    </source>
</evidence>
<dbReference type="SUPFAM" id="SSF46785">
    <property type="entry name" value="Winged helix' DNA-binding domain"/>
    <property type="match status" value="1"/>
</dbReference>
<protein>
    <submittedName>
        <fullName evidence="7">Hydrogen peroxide-inducible genes activator</fullName>
    </submittedName>
</protein>
<accession>A0A418YMY8</accession>
<evidence type="ECO:0000256" key="5">
    <source>
        <dbReference type="ARBA" id="ARBA00023163"/>
    </source>
</evidence>
<dbReference type="PANTHER" id="PTHR30346:SF26">
    <property type="entry name" value="HYDROGEN PEROXIDE-INDUCIBLE GENES ACTIVATOR"/>
    <property type="match status" value="1"/>
</dbReference>
<dbReference type="AlphaFoldDB" id="A0A418YMY8"/>
<keyword evidence="4" id="KW-0010">Activator</keyword>
<evidence type="ECO:0000259" key="6">
    <source>
        <dbReference type="PROSITE" id="PS50931"/>
    </source>
</evidence>
<organism evidence="7 8">
    <name type="scientific">Sphingobium terrigena</name>
    <dbReference type="NCBI Taxonomy" id="2304063"/>
    <lineage>
        <taxon>Bacteria</taxon>
        <taxon>Pseudomonadati</taxon>
        <taxon>Pseudomonadota</taxon>
        <taxon>Alphaproteobacteria</taxon>
        <taxon>Sphingomonadales</taxon>
        <taxon>Sphingomonadaceae</taxon>
        <taxon>Sphingobium</taxon>
    </lineage>
</organism>
<dbReference type="Gene3D" id="1.10.10.10">
    <property type="entry name" value="Winged helix-like DNA-binding domain superfamily/Winged helix DNA-binding domain"/>
    <property type="match status" value="1"/>
</dbReference>
<dbReference type="CDD" id="cd08411">
    <property type="entry name" value="PBP2_OxyR"/>
    <property type="match status" value="1"/>
</dbReference>
<dbReference type="InterPro" id="IPR036390">
    <property type="entry name" value="WH_DNA-bd_sf"/>
</dbReference>
<evidence type="ECO:0000313" key="8">
    <source>
        <dbReference type="Proteomes" id="UP000283469"/>
    </source>
</evidence>
<dbReference type="Pfam" id="PF03466">
    <property type="entry name" value="LysR_substrate"/>
    <property type="match status" value="1"/>
</dbReference>
<keyword evidence="2" id="KW-0805">Transcription regulation</keyword>
<comment type="caution">
    <text evidence="7">The sequence shown here is derived from an EMBL/GenBank/DDBJ whole genome shotgun (WGS) entry which is preliminary data.</text>
</comment>